<evidence type="ECO:0000313" key="18">
    <source>
        <dbReference type="Proteomes" id="UP001589813"/>
    </source>
</evidence>
<feature type="transmembrane region" description="Helical" evidence="13">
    <location>
        <begin position="278"/>
        <end position="297"/>
    </location>
</feature>
<keyword evidence="8 13" id="KW-0472">Membrane</keyword>
<gene>
    <name evidence="17" type="ORF">ACFFJP_20900</name>
</gene>
<keyword evidence="12" id="KW-0175">Coiled coil</keyword>
<dbReference type="InterPro" id="IPR029151">
    <property type="entry name" value="Sensor-like_sf"/>
</dbReference>
<evidence type="ECO:0000256" key="8">
    <source>
        <dbReference type="ARBA" id="ARBA00023136"/>
    </source>
</evidence>
<reference evidence="17 18" key="1">
    <citation type="submission" date="2024-09" db="EMBL/GenBank/DDBJ databases">
        <authorList>
            <person name="Sun Q."/>
            <person name="Mori K."/>
        </authorList>
    </citation>
    <scope>NUCLEOTIDE SEQUENCE [LARGE SCALE GENOMIC DNA]</scope>
    <source>
        <strain evidence="17 18">KCTC 23315</strain>
    </source>
</reference>
<dbReference type="SMART" id="SM00283">
    <property type="entry name" value="MA"/>
    <property type="match status" value="1"/>
</dbReference>
<keyword evidence="7 13" id="KW-1133">Transmembrane helix</keyword>
<organism evidence="17 18">
    <name type="scientific">Rheinheimera tilapiae</name>
    <dbReference type="NCBI Taxonomy" id="875043"/>
    <lineage>
        <taxon>Bacteria</taxon>
        <taxon>Pseudomonadati</taxon>
        <taxon>Pseudomonadota</taxon>
        <taxon>Gammaproteobacteria</taxon>
        <taxon>Chromatiales</taxon>
        <taxon>Chromatiaceae</taxon>
        <taxon>Rheinheimera</taxon>
    </lineage>
</organism>
<dbReference type="PANTHER" id="PTHR32089">
    <property type="entry name" value="METHYL-ACCEPTING CHEMOTAXIS PROTEIN MCPB"/>
    <property type="match status" value="1"/>
</dbReference>
<dbReference type="InterPro" id="IPR000727">
    <property type="entry name" value="T_SNARE_dom"/>
</dbReference>
<dbReference type="Gene3D" id="1.10.287.950">
    <property type="entry name" value="Methyl-accepting chemotaxis protein"/>
    <property type="match status" value="1"/>
</dbReference>
<dbReference type="EMBL" id="JBHLXP010000011">
    <property type="protein sequence ID" value="MFC0050749.1"/>
    <property type="molecule type" value="Genomic_DNA"/>
</dbReference>
<dbReference type="InterPro" id="IPR033479">
    <property type="entry name" value="dCache_1"/>
</dbReference>
<evidence type="ECO:0000256" key="10">
    <source>
        <dbReference type="ARBA" id="ARBA00029447"/>
    </source>
</evidence>
<feature type="coiled-coil region" evidence="12">
    <location>
        <begin position="428"/>
        <end position="455"/>
    </location>
</feature>
<dbReference type="CDD" id="cd12913">
    <property type="entry name" value="PDC1_MCP_like"/>
    <property type="match status" value="1"/>
</dbReference>
<dbReference type="CDD" id="cd06225">
    <property type="entry name" value="HAMP"/>
    <property type="match status" value="1"/>
</dbReference>
<evidence type="ECO:0000256" key="4">
    <source>
        <dbReference type="ARBA" id="ARBA00022500"/>
    </source>
</evidence>
<dbReference type="Pfam" id="PF00015">
    <property type="entry name" value="MCPsignal"/>
    <property type="match status" value="1"/>
</dbReference>
<comment type="subcellular location">
    <subcellularLocation>
        <location evidence="1">Cell inner membrane</location>
        <topology evidence="1">Multi-pass membrane protein</topology>
    </subcellularLocation>
</comment>
<comment type="similarity">
    <text evidence="10">Belongs to the methyl-accepting chemotaxis (MCP) protein family.</text>
</comment>
<feature type="domain" description="T-SNARE coiled-coil homology" evidence="15">
    <location>
        <begin position="544"/>
        <end position="606"/>
    </location>
</feature>
<evidence type="ECO:0000313" key="17">
    <source>
        <dbReference type="EMBL" id="MFC0050749.1"/>
    </source>
</evidence>
<comment type="caution">
    <text evidence="17">The sequence shown here is derived from an EMBL/GenBank/DDBJ whole genome shotgun (WGS) entry which is preliminary data.</text>
</comment>
<keyword evidence="5" id="KW-0997">Cell inner membrane</keyword>
<feature type="domain" description="HAMP" evidence="16">
    <location>
        <begin position="298"/>
        <end position="352"/>
    </location>
</feature>
<keyword evidence="18" id="KW-1185">Reference proteome</keyword>
<protein>
    <submittedName>
        <fullName evidence="17">Methyl-accepting chemotaxis protein</fullName>
    </submittedName>
</protein>
<evidence type="ECO:0000259" key="15">
    <source>
        <dbReference type="PROSITE" id="PS50192"/>
    </source>
</evidence>
<dbReference type="PANTHER" id="PTHR32089:SF39">
    <property type="entry name" value="METHYL-ACCEPTING CHEMOTAXIS PROTEIN HLYB"/>
    <property type="match status" value="1"/>
</dbReference>
<evidence type="ECO:0000256" key="2">
    <source>
        <dbReference type="ARBA" id="ARBA00022475"/>
    </source>
</evidence>
<accession>A0ABV6BIS2</accession>
<proteinExistence type="inferred from homology"/>
<dbReference type="SUPFAM" id="SSF103190">
    <property type="entry name" value="Sensory domain-like"/>
    <property type="match status" value="1"/>
</dbReference>
<evidence type="ECO:0000256" key="6">
    <source>
        <dbReference type="ARBA" id="ARBA00022692"/>
    </source>
</evidence>
<name>A0ABV6BIS2_9GAMM</name>
<sequence>MFQTFKFTTKVTLAASLLLVTVLGLFTINNFVLLRGQTHDQLEAVLTEVSESVSRNISNWLNARLQIVKAVAEGHQTSDDKATTIRRLQDARSAGDFKNVYIGTADRTFLLDDPTVQLPADYDPTGRPWYQLGEQKRDTAFTTPYVDVTTNDLTLTAVVPMQRNGQFIGVAGGDIDMQTVSRIVNETDFLGFGFAILLDEQGRILSHPEKQQNDKLMAEYFGKALPLEKDFAEVTIAGQERLVSFIPVTGINNVNWYIGVVVDPQLVYASVDSFRNMALLYIVLGVLAIVALMKFLLQVLMRPMVVLNQAIEDIAQGEGDLTRRLTVQNNDEFGRLSHAFNQFVDKIHGSIRQVKTTTESLDQSIHSLLQQTQSSMQMYSEQVQRTDSVATAINELSSSAAGISGNAGQASELASAANHTAAQSQQVLNQNIQAIEALAAKMAEAQQTMDSLEQYTASIGQVLEVIRGVSEQTNLLALNAAIEAARAGDAGRGFAVVADEVRQLAQRTQQSTQQVQTIIAQLQAGSASAVSVMKASIADSGRSVALASEAGERMQQVNQAIHAIDGANHAVADATEQQNSVIHSLDHDIHQISALSAQGQQNLQATLQECQALQQQFDQLEAMVLKFKV</sequence>
<dbReference type="Pfam" id="PF02743">
    <property type="entry name" value="dCache_1"/>
    <property type="match status" value="1"/>
</dbReference>
<keyword evidence="4" id="KW-0145">Chemotaxis</keyword>
<dbReference type="Gene3D" id="3.30.450.20">
    <property type="entry name" value="PAS domain"/>
    <property type="match status" value="2"/>
</dbReference>
<evidence type="ECO:0000256" key="5">
    <source>
        <dbReference type="ARBA" id="ARBA00022519"/>
    </source>
</evidence>
<dbReference type="RefSeq" id="WP_377248938.1">
    <property type="nucleotide sequence ID" value="NZ_JBHLXP010000011.1"/>
</dbReference>
<evidence type="ECO:0000259" key="16">
    <source>
        <dbReference type="PROSITE" id="PS50885"/>
    </source>
</evidence>
<keyword evidence="2" id="KW-1003">Cell membrane</keyword>
<keyword evidence="6 13" id="KW-0812">Transmembrane</keyword>
<dbReference type="PROSITE" id="PS50192">
    <property type="entry name" value="T_SNARE"/>
    <property type="match status" value="1"/>
</dbReference>
<dbReference type="InterPro" id="IPR004089">
    <property type="entry name" value="MCPsignal_dom"/>
</dbReference>
<evidence type="ECO:0000256" key="7">
    <source>
        <dbReference type="ARBA" id="ARBA00022989"/>
    </source>
</evidence>
<evidence type="ECO:0000256" key="13">
    <source>
        <dbReference type="SAM" id="Phobius"/>
    </source>
</evidence>
<dbReference type="Proteomes" id="UP001589813">
    <property type="component" value="Unassembled WGS sequence"/>
</dbReference>
<dbReference type="CDD" id="cd12912">
    <property type="entry name" value="PDC2_MCP_like"/>
    <property type="match status" value="1"/>
</dbReference>
<keyword evidence="3" id="KW-0488">Methylation</keyword>
<evidence type="ECO:0000256" key="3">
    <source>
        <dbReference type="ARBA" id="ARBA00022481"/>
    </source>
</evidence>
<keyword evidence="9 11" id="KW-0807">Transducer</keyword>
<evidence type="ECO:0000256" key="9">
    <source>
        <dbReference type="ARBA" id="ARBA00023224"/>
    </source>
</evidence>
<dbReference type="InterPro" id="IPR003660">
    <property type="entry name" value="HAMP_dom"/>
</dbReference>
<evidence type="ECO:0000256" key="12">
    <source>
        <dbReference type="SAM" id="Coils"/>
    </source>
</evidence>
<dbReference type="SMART" id="SM00304">
    <property type="entry name" value="HAMP"/>
    <property type="match status" value="1"/>
</dbReference>
<dbReference type="SUPFAM" id="SSF58104">
    <property type="entry name" value="Methyl-accepting chemotaxis protein (MCP) signaling domain"/>
    <property type="match status" value="1"/>
</dbReference>
<feature type="coiled-coil region" evidence="12">
    <location>
        <begin position="596"/>
        <end position="623"/>
    </location>
</feature>
<evidence type="ECO:0000256" key="11">
    <source>
        <dbReference type="PROSITE-ProRule" id="PRU00284"/>
    </source>
</evidence>
<dbReference type="PROSITE" id="PS50885">
    <property type="entry name" value="HAMP"/>
    <property type="match status" value="1"/>
</dbReference>
<evidence type="ECO:0000256" key="1">
    <source>
        <dbReference type="ARBA" id="ARBA00004429"/>
    </source>
</evidence>
<dbReference type="PROSITE" id="PS50111">
    <property type="entry name" value="CHEMOTAXIS_TRANSDUC_2"/>
    <property type="match status" value="1"/>
</dbReference>
<feature type="domain" description="Methyl-accepting transducer" evidence="14">
    <location>
        <begin position="357"/>
        <end position="593"/>
    </location>
</feature>
<dbReference type="Pfam" id="PF00672">
    <property type="entry name" value="HAMP"/>
    <property type="match status" value="1"/>
</dbReference>
<evidence type="ECO:0000259" key="14">
    <source>
        <dbReference type="PROSITE" id="PS50111"/>
    </source>
</evidence>